<keyword evidence="4" id="KW-0408">Iron</keyword>
<dbReference type="InterPro" id="IPR027417">
    <property type="entry name" value="P-loop_NTPase"/>
</dbReference>
<dbReference type="Pfam" id="PF10609">
    <property type="entry name" value="ParA"/>
    <property type="match status" value="1"/>
</dbReference>
<evidence type="ECO:0000256" key="2">
    <source>
        <dbReference type="ARBA" id="ARBA00022741"/>
    </source>
</evidence>
<dbReference type="PANTHER" id="PTHR42961:SF2">
    <property type="entry name" value="IRON-SULFUR PROTEIN NUBPL"/>
    <property type="match status" value="1"/>
</dbReference>
<dbReference type="GO" id="GO:0032981">
    <property type="term" value="P:mitochondrial respiratory chain complex I assembly"/>
    <property type="evidence" value="ECO:0007669"/>
    <property type="project" value="TreeGrafter"/>
</dbReference>
<keyword evidence="2" id="KW-0547">Nucleotide-binding</keyword>
<evidence type="ECO:0000313" key="8">
    <source>
        <dbReference type="Proteomes" id="UP000310685"/>
    </source>
</evidence>
<name>A0A4T0MHJ5_9BASI</name>
<accession>A0A4T0MHJ5</accession>
<reference evidence="7 8" key="1">
    <citation type="submission" date="2019-03" db="EMBL/GenBank/DDBJ databases">
        <title>Sequencing 25 genomes of Wallemia mellicola.</title>
        <authorList>
            <person name="Gostincar C."/>
        </authorList>
    </citation>
    <scope>NUCLEOTIDE SEQUENCE [LARGE SCALE GENOMIC DNA]</scope>
    <source>
        <strain evidence="7 8">EXF-6152</strain>
    </source>
</reference>
<evidence type="ECO:0000256" key="6">
    <source>
        <dbReference type="ARBA" id="ARBA00024036"/>
    </source>
</evidence>
<dbReference type="GO" id="GO:0016226">
    <property type="term" value="P:iron-sulfur cluster assembly"/>
    <property type="evidence" value="ECO:0007669"/>
    <property type="project" value="InterPro"/>
</dbReference>
<dbReference type="Gene3D" id="3.40.50.300">
    <property type="entry name" value="P-loop containing nucleotide triphosphate hydrolases"/>
    <property type="match status" value="1"/>
</dbReference>
<dbReference type="GO" id="GO:0016787">
    <property type="term" value="F:hydrolase activity"/>
    <property type="evidence" value="ECO:0007669"/>
    <property type="project" value="UniProtKB-KW"/>
</dbReference>
<dbReference type="FunFam" id="3.40.50.300:FF:001119">
    <property type="entry name" value="Iron-sulfur cluster carrier protein"/>
    <property type="match status" value="1"/>
</dbReference>
<dbReference type="InterPro" id="IPR019591">
    <property type="entry name" value="Mrp/NBP35_ATP-bd"/>
</dbReference>
<dbReference type="CDD" id="cd02037">
    <property type="entry name" value="Mrp_NBP35"/>
    <property type="match status" value="1"/>
</dbReference>
<dbReference type="GO" id="GO:0046872">
    <property type="term" value="F:metal ion binding"/>
    <property type="evidence" value="ECO:0007669"/>
    <property type="project" value="UniProtKB-KW"/>
</dbReference>
<sequence>MLRKTFVRLSHENPFGLPKKKPAPLSKRAIPHVKHTIVVASGKGGVGKSSIATNIALSLSRLPSSPRVGLLDLDIFGPSTPKLLGLDKEGMEAELTDYGALKPLSNHGISSMSIGYLLPNGPKAQDTPVVWRGMMVQKATQQLLFDTDWRGVNERQLDYLIIDMPPGTGDVPLTVGQLVQSSGAVIVSSPQDVALLDTRKGMATFTKLNIKILGMMLNMSHFLCENCSHPHEIFGDVKNYDRALKELNVDDLGRLPLAKEVSSGGDSGLPLMAMSDKVSLSNGASEARKIFTQTAQALFSKLPV</sequence>
<evidence type="ECO:0000256" key="3">
    <source>
        <dbReference type="ARBA" id="ARBA00022840"/>
    </source>
</evidence>
<comment type="similarity">
    <text evidence="6">Belongs to the Mrp/NBP35 ATP-binding proteins family.</text>
</comment>
<keyword evidence="3" id="KW-0067">ATP-binding</keyword>
<proteinExistence type="inferred from homology"/>
<protein>
    <submittedName>
        <fullName evidence="7">P-loop containing nucleoside triphosphate hydrolase protein</fullName>
    </submittedName>
</protein>
<keyword evidence="7" id="KW-0378">Hydrolase</keyword>
<dbReference type="HAMAP" id="MF_02040">
    <property type="entry name" value="Mrp_NBP35"/>
    <property type="match status" value="1"/>
</dbReference>
<dbReference type="InterPro" id="IPR044304">
    <property type="entry name" value="NUBPL-like"/>
</dbReference>
<comment type="caution">
    <text evidence="7">The sequence shown here is derived from an EMBL/GenBank/DDBJ whole genome shotgun (WGS) entry which is preliminary data.</text>
</comment>
<dbReference type="Proteomes" id="UP000310685">
    <property type="component" value="Unassembled WGS sequence"/>
</dbReference>
<evidence type="ECO:0000256" key="5">
    <source>
        <dbReference type="ARBA" id="ARBA00023014"/>
    </source>
</evidence>
<evidence type="ECO:0000313" key="7">
    <source>
        <dbReference type="EMBL" id="TIB81906.1"/>
    </source>
</evidence>
<dbReference type="GO" id="GO:0005524">
    <property type="term" value="F:ATP binding"/>
    <property type="evidence" value="ECO:0007669"/>
    <property type="project" value="UniProtKB-KW"/>
</dbReference>
<evidence type="ECO:0000256" key="1">
    <source>
        <dbReference type="ARBA" id="ARBA00022723"/>
    </source>
</evidence>
<dbReference type="GO" id="GO:0140663">
    <property type="term" value="F:ATP-dependent FeS chaperone activity"/>
    <property type="evidence" value="ECO:0007669"/>
    <property type="project" value="InterPro"/>
</dbReference>
<keyword evidence="1" id="KW-0479">Metal-binding</keyword>
<dbReference type="EMBL" id="SPRC01000004">
    <property type="protein sequence ID" value="TIB81906.1"/>
    <property type="molecule type" value="Genomic_DNA"/>
</dbReference>
<organism evidence="7 8">
    <name type="scientific">Wallemia mellicola</name>
    <dbReference type="NCBI Taxonomy" id="1708541"/>
    <lineage>
        <taxon>Eukaryota</taxon>
        <taxon>Fungi</taxon>
        <taxon>Dikarya</taxon>
        <taxon>Basidiomycota</taxon>
        <taxon>Wallemiomycotina</taxon>
        <taxon>Wallemiomycetes</taxon>
        <taxon>Wallemiales</taxon>
        <taxon>Wallemiaceae</taxon>
        <taxon>Wallemia</taxon>
    </lineage>
</organism>
<dbReference type="SUPFAM" id="SSF52540">
    <property type="entry name" value="P-loop containing nucleoside triphosphate hydrolases"/>
    <property type="match status" value="1"/>
</dbReference>
<evidence type="ECO:0000256" key="4">
    <source>
        <dbReference type="ARBA" id="ARBA00023004"/>
    </source>
</evidence>
<gene>
    <name evidence="7" type="ORF">E3Q22_00636</name>
</gene>
<keyword evidence="5" id="KW-0411">Iron-sulfur</keyword>
<dbReference type="GO" id="GO:0051539">
    <property type="term" value="F:4 iron, 4 sulfur cluster binding"/>
    <property type="evidence" value="ECO:0007669"/>
    <property type="project" value="TreeGrafter"/>
</dbReference>
<dbReference type="GO" id="GO:0005739">
    <property type="term" value="C:mitochondrion"/>
    <property type="evidence" value="ECO:0007669"/>
    <property type="project" value="TreeGrafter"/>
</dbReference>
<dbReference type="PANTHER" id="PTHR42961">
    <property type="entry name" value="IRON-SULFUR PROTEIN NUBPL"/>
    <property type="match status" value="1"/>
</dbReference>
<dbReference type="InterPro" id="IPR033756">
    <property type="entry name" value="YlxH/NBP35"/>
</dbReference>
<dbReference type="AlphaFoldDB" id="A0A4T0MHJ5"/>